<feature type="compositionally biased region" description="Basic and acidic residues" evidence="1">
    <location>
        <begin position="398"/>
        <end position="413"/>
    </location>
</feature>
<feature type="non-terminal residue" evidence="2">
    <location>
        <position position="1"/>
    </location>
</feature>
<feature type="compositionally biased region" description="Basic and acidic residues" evidence="1">
    <location>
        <begin position="296"/>
        <end position="321"/>
    </location>
</feature>
<feature type="compositionally biased region" description="Basic and acidic residues" evidence="1">
    <location>
        <begin position="338"/>
        <end position="348"/>
    </location>
</feature>
<feature type="region of interest" description="Disordered" evidence="1">
    <location>
        <begin position="380"/>
        <end position="422"/>
    </location>
</feature>
<proteinExistence type="predicted"/>
<accession>A0AAV5U0G7</accession>
<gene>
    <name evidence="2" type="ORF">PENTCL1PPCAC_22282</name>
</gene>
<sequence length="526" mass="59977">QSPLLFIGEWKIKTCKFAIQSDDSFISVISKGFDVMTAIHNGSDHSCIKRTLDALDIELSFYRRSNKSKEPSIQSLMYGFMESLRQTFVLSPTLMTIPRSTPSLFPNDPKEEPVDGSDMIPNYHQLSALYFVGDEKDIKEEEMLDIDDDVNSRMADSVLDFLGDEITFNEEINMASLVDILEEEKKDERIDHTVDNQNDCCGTIEEEKKRRPSRNASRPAKYIEYFEEGVCEPSMKISRNDFVKKRSNFKSSVPSGRIASRLSSKKKEDHVRKKKPAKNRYRMRNDSDKVKKVVEMRKIEEEGETKKNMDKSQNESGELKKGKGKKPWPIMDYSLPSERNKPSREERKLQAELERFAKSEERLAKKGTKAKRVRMKDTVAGDIPFNDQPLNDDILNEPSHKDSSEIVDLEKKNQNKRGTSRIATKLHKCGESIEYSQGEEELLVKESRSESAKNDGKKIGGKGDAVAGGISFNEEPWNDEFLNGLSHNNGLYLICSCGTEVRSQKIAPCHSKKCDGKKFTLHKLDD</sequence>
<feature type="region of interest" description="Disordered" evidence="1">
    <location>
        <begin position="249"/>
        <end position="280"/>
    </location>
</feature>
<feature type="region of interest" description="Disordered" evidence="1">
    <location>
        <begin position="296"/>
        <end position="348"/>
    </location>
</feature>
<keyword evidence="3" id="KW-1185">Reference proteome</keyword>
<reference evidence="2" key="1">
    <citation type="submission" date="2023-10" db="EMBL/GenBank/DDBJ databases">
        <title>Genome assembly of Pristionchus species.</title>
        <authorList>
            <person name="Yoshida K."/>
            <person name="Sommer R.J."/>
        </authorList>
    </citation>
    <scope>NUCLEOTIDE SEQUENCE</scope>
    <source>
        <strain evidence="2">RS0144</strain>
    </source>
</reference>
<name>A0AAV5U0G7_9BILA</name>
<evidence type="ECO:0000256" key="1">
    <source>
        <dbReference type="SAM" id="MobiDB-lite"/>
    </source>
</evidence>
<dbReference type="EMBL" id="BTSX01000005">
    <property type="protein sequence ID" value="GMT00108.1"/>
    <property type="molecule type" value="Genomic_DNA"/>
</dbReference>
<evidence type="ECO:0000313" key="2">
    <source>
        <dbReference type="EMBL" id="GMT00108.1"/>
    </source>
</evidence>
<dbReference type="Proteomes" id="UP001432027">
    <property type="component" value="Unassembled WGS sequence"/>
</dbReference>
<dbReference type="AlphaFoldDB" id="A0AAV5U0G7"/>
<protein>
    <submittedName>
        <fullName evidence="2">Uncharacterized protein</fullName>
    </submittedName>
</protein>
<comment type="caution">
    <text evidence="2">The sequence shown here is derived from an EMBL/GenBank/DDBJ whole genome shotgun (WGS) entry which is preliminary data.</text>
</comment>
<organism evidence="2 3">
    <name type="scientific">Pristionchus entomophagus</name>
    <dbReference type="NCBI Taxonomy" id="358040"/>
    <lineage>
        <taxon>Eukaryota</taxon>
        <taxon>Metazoa</taxon>
        <taxon>Ecdysozoa</taxon>
        <taxon>Nematoda</taxon>
        <taxon>Chromadorea</taxon>
        <taxon>Rhabditida</taxon>
        <taxon>Rhabditina</taxon>
        <taxon>Diplogasteromorpha</taxon>
        <taxon>Diplogasteroidea</taxon>
        <taxon>Neodiplogasteridae</taxon>
        <taxon>Pristionchus</taxon>
    </lineage>
</organism>
<evidence type="ECO:0000313" key="3">
    <source>
        <dbReference type="Proteomes" id="UP001432027"/>
    </source>
</evidence>